<sequence length="50" mass="5957">NKSNWPFATHNFIKGWLHEMEEGHIDQDLNIKIDDESEKQSNSELLELFE</sequence>
<organism evidence="1 2">
    <name type="scientific">Gigaspora margarita</name>
    <dbReference type="NCBI Taxonomy" id="4874"/>
    <lineage>
        <taxon>Eukaryota</taxon>
        <taxon>Fungi</taxon>
        <taxon>Fungi incertae sedis</taxon>
        <taxon>Mucoromycota</taxon>
        <taxon>Glomeromycotina</taxon>
        <taxon>Glomeromycetes</taxon>
        <taxon>Diversisporales</taxon>
        <taxon>Gigasporaceae</taxon>
        <taxon>Gigaspora</taxon>
    </lineage>
</organism>
<gene>
    <name evidence="1" type="ORF">GMARGA_LOCUS29468</name>
</gene>
<feature type="non-terminal residue" evidence="1">
    <location>
        <position position="1"/>
    </location>
</feature>
<evidence type="ECO:0000313" key="1">
    <source>
        <dbReference type="EMBL" id="CAG8827634.1"/>
    </source>
</evidence>
<evidence type="ECO:0000313" key="2">
    <source>
        <dbReference type="Proteomes" id="UP000789901"/>
    </source>
</evidence>
<accession>A0ABN7WCW3</accession>
<reference evidence="1 2" key="1">
    <citation type="submission" date="2021-06" db="EMBL/GenBank/DDBJ databases">
        <authorList>
            <person name="Kallberg Y."/>
            <person name="Tangrot J."/>
            <person name="Rosling A."/>
        </authorList>
    </citation>
    <scope>NUCLEOTIDE SEQUENCE [LARGE SCALE GENOMIC DNA]</scope>
    <source>
        <strain evidence="1 2">120-4 pot B 10/14</strain>
    </source>
</reference>
<name>A0ABN7WCW3_GIGMA</name>
<protein>
    <submittedName>
        <fullName evidence="1">42318_t:CDS:1</fullName>
    </submittedName>
</protein>
<keyword evidence="2" id="KW-1185">Reference proteome</keyword>
<dbReference type="Proteomes" id="UP000789901">
    <property type="component" value="Unassembled WGS sequence"/>
</dbReference>
<proteinExistence type="predicted"/>
<comment type="caution">
    <text evidence="1">The sequence shown here is derived from an EMBL/GenBank/DDBJ whole genome shotgun (WGS) entry which is preliminary data.</text>
</comment>
<dbReference type="EMBL" id="CAJVQB010039716">
    <property type="protein sequence ID" value="CAG8827634.1"/>
    <property type="molecule type" value="Genomic_DNA"/>
</dbReference>
<feature type="non-terminal residue" evidence="1">
    <location>
        <position position="50"/>
    </location>
</feature>